<dbReference type="InterPro" id="IPR003953">
    <property type="entry name" value="FAD-dep_OxRdtase_2_FAD-bd"/>
</dbReference>
<organism evidence="6 7">
    <name type="scientific">Taurinivorans muris</name>
    <dbReference type="NCBI Taxonomy" id="2787751"/>
    <lineage>
        <taxon>Bacteria</taxon>
        <taxon>Pseudomonadati</taxon>
        <taxon>Thermodesulfobacteriota</taxon>
        <taxon>Desulfovibrionia</taxon>
        <taxon>Desulfovibrionales</taxon>
        <taxon>Desulfovibrionaceae</taxon>
        <taxon>Taurinivorans</taxon>
    </lineage>
</organism>
<dbReference type="Gene3D" id="3.50.50.60">
    <property type="entry name" value="FAD/NAD(P)-binding domain"/>
    <property type="match status" value="2"/>
</dbReference>
<proteinExistence type="predicted"/>
<keyword evidence="3" id="KW-0812">Transmembrane</keyword>
<feature type="transmembrane region" description="Helical" evidence="3">
    <location>
        <begin position="12"/>
        <end position="29"/>
    </location>
</feature>
<dbReference type="EMBL" id="CP065938">
    <property type="protein sequence ID" value="UWX05187.1"/>
    <property type="molecule type" value="Genomic_DNA"/>
</dbReference>
<evidence type="ECO:0000259" key="4">
    <source>
        <dbReference type="Pfam" id="PF00890"/>
    </source>
</evidence>
<protein>
    <submittedName>
        <fullName evidence="6">FAD-binding protein</fullName>
    </submittedName>
</protein>
<keyword evidence="3" id="KW-1133">Transmembrane helix</keyword>
<name>A0ABY5Y191_9BACT</name>
<keyword evidence="7" id="KW-1185">Reference proteome</keyword>
<feature type="domain" description="Fumarate reductase/succinate dehydrogenase flavoprotein-like C-terminal" evidence="5">
    <location>
        <begin position="447"/>
        <end position="530"/>
    </location>
</feature>
<dbReference type="PRINTS" id="PR00368">
    <property type="entry name" value="FADPNR"/>
</dbReference>
<dbReference type="InterPro" id="IPR036188">
    <property type="entry name" value="FAD/NAD-bd_sf"/>
</dbReference>
<dbReference type="PANTHER" id="PTHR11632">
    <property type="entry name" value="SUCCINATE DEHYDROGENASE 2 FLAVOPROTEIN SUBUNIT"/>
    <property type="match status" value="1"/>
</dbReference>
<evidence type="ECO:0000256" key="2">
    <source>
        <dbReference type="ARBA" id="ARBA00023002"/>
    </source>
</evidence>
<keyword evidence="2" id="KW-0560">Oxidoreductase</keyword>
<sequence length="559" mass="61899">MIEVKEKLQADVLIIGGGIAGLMAAIGAADKGADVVLLDKANTKRSGAGATGNDHFLCWIPEKHGDIGVVYEEFMDSQNATSNDTPLVMRFLETSPQVVAMWNDWGINMKPTGDYHFEGHAYPGRPKIFLKYDGHNQKKVLTEQAKKRGVRIINHSPALEILSENGKITGVLALDISEDTPKYRLIAAKAVVAATGYVSRLFTTDPTPSQMFNTNMCPSGTGDSIAQAWRCGAYLVNMEKTYRHAGPRFLARCGKATWIGVYRYPDGRPVGPFVTEPNVETGDITSDVWSSAFTDLKMSGQGPAYMDCSGASKEDLEHMRWAMKCEGLTALIDYMDKEGIDPGRHAVEFGQYEANLCTNGIEIDINGESNIKGLFAAGDMMGNISGDIGAAAVYGWIAGQHAAEYKNSAFVCEHIEETPRCLERMELFNTLYDRNTGANWQEANFALQQIMTEYADCGPHRVRSDSMLSAGIKYLGDLRKKMLGELFANDAHELMRAAEVLNLLDLGQALMIAARERKESRGRHLRSDYTFTNPLLRDKFLRVWQENGTPCFAWRDRIK</sequence>
<dbReference type="SUPFAM" id="SSF51905">
    <property type="entry name" value="FAD/NAD(P)-binding domain"/>
    <property type="match status" value="1"/>
</dbReference>
<dbReference type="PRINTS" id="PR00411">
    <property type="entry name" value="PNDRDTASEI"/>
</dbReference>
<dbReference type="RefSeq" id="WP_334314752.1">
    <property type="nucleotide sequence ID" value="NZ_CP065938.1"/>
</dbReference>
<dbReference type="PANTHER" id="PTHR11632:SF73">
    <property type="entry name" value="BLR3196 PROTEIN"/>
    <property type="match status" value="1"/>
</dbReference>
<dbReference type="Proteomes" id="UP001058120">
    <property type="component" value="Chromosome"/>
</dbReference>
<dbReference type="Gene3D" id="1.20.58.100">
    <property type="entry name" value="Fumarate reductase/succinate dehydrogenase flavoprotein-like, C-terminal domain"/>
    <property type="match status" value="1"/>
</dbReference>
<dbReference type="InterPro" id="IPR030664">
    <property type="entry name" value="SdhA/FrdA/AprA"/>
</dbReference>
<dbReference type="SUPFAM" id="SSF46977">
    <property type="entry name" value="Succinate dehydrogenase/fumarate reductase flavoprotein C-terminal domain"/>
    <property type="match status" value="1"/>
</dbReference>
<dbReference type="InterPro" id="IPR037099">
    <property type="entry name" value="Fum_R/Succ_DH_flav-like_C_sf"/>
</dbReference>
<evidence type="ECO:0000313" key="7">
    <source>
        <dbReference type="Proteomes" id="UP001058120"/>
    </source>
</evidence>
<reference evidence="6" key="1">
    <citation type="submission" date="2020-12" db="EMBL/GenBank/DDBJ databases">
        <title>Taurinivorans muris gen. nov., sp. nov., fundamental and realized metabolic niche of a ubiquitous sulfidogenic bacterium in the murine intestine.</title>
        <authorList>
            <person name="Ye H."/>
            <person name="Hanson B.T."/>
            <person name="Loy A."/>
        </authorList>
    </citation>
    <scope>NUCLEOTIDE SEQUENCE</scope>
    <source>
        <strain evidence="6">LT0009</strain>
    </source>
</reference>
<dbReference type="Pfam" id="PF02910">
    <property type="entry name" value="Succ_DH_flav_C"/>
    <property type="match status" value="1"/>
</dbReference>
<dbReference type="InterPro" id="IPR015939">
    <property type="entry name" value="Fum_Rdtase/Succ_DH_flav-like_C"/>
</dbReference>
<evidence type="ECO:0000256" key="3">
    <source>
        <dbReference type="SAM" id="Phobius"/>
    </source>
</evidence>
<dbReference type="Pfam" id="PF00890">
    <property type="entry name" value="FAD_binding_2"/>
    <property type="match status" value="1"/>
</dbReference>
<dbReference type="PIRSF" id="PIRSF000171">
    <property type="entry name" value="SDHA_APRA_LASPO"/>
    <property type="match status" value="1"/>
</dbReference>
<evidence type="ECO:0000256" key="1">
    <source>
        <dbReference type="ARBA" id="ARBA00022630"/>
    </source>
</evidence>
<keyword evidence="1" id="KW-0285">Flavoprotein</keyword>
<keyword evidence="3" id="KW-0472">Membrane</keyword>
<accession>A0ABY5Y191</accession>
<evidence type="ECO:0000259" key="5">
    <source>
        <dbReference type="Pfam" id="PF02910"/>
    </source>
</evidence>
<evidence type="ECO:0000313" key="6">
    <source>
        <dbReference type="EMBL" id="UWX05187.1"/>
    </source>
</evidence>
<gene>
    <name evidence="6" type="ORF">JBF11_06880</name>
</gene>
<feature type="domain" description="FAD-dependent oxidoreductase 2 FAD-binding" evidence="4">
    <location>
        <begin position="11"/>
        <end position="383"/>
    </location>
</feature>